<evidence type="ECO:0000313" key="3">
    <source>
        <dbReference type="Proteomes" id="UP000239560"/>
    </source>
</evidence>
<feature type="compositionally biased region" description="Basic and acidic residues" evidence="1">
    <location>
        <begin position="1098"/>
        <end position="1112"/>
    </location>
</feature>
<accession>A0A2T0AHP2</accession>
<proteinExistence type="predicted"/>
<name>A0A2T0AHP2_RHOTO</name>
<comment type="caution">
    <text evidence="2">The sequence shown here is derived from an EMBL/GenBank/DDBJ whole genome shotgun (WGS) entry which is preliminary data.</text>
</comment>
<sequence>MVRGNIKTQVLRICQSVGVDFANDIALVAQDMIKTLKELEEEGHRVQPLSPVGPTAQAYVDFNVPGAANAKQFTDGHCGRRFKQVYDKYGFQAKKTPGFQEKKTPYVVFQTYVNDIRRALRNDEYPTQEEIDAYLEEDRADRVRKSRTATMSKQNKDADTFESDCLMKKPLDAEGRSTLAKILEAYENNSAVYVALQGISGKDARIIVRFTCKAVGISGRLDATISKSLIDSVEDNDLSKSFHTALTYLCGTSNARGYLVREEKQIAGPSTSSTVATGFEYTLTIPTDLGDVALVLPDSVNVSKIAHAFTLIERFMEQFDTGTGSWAMVKYGPKEFRLQRIEPEENEDLDLEVADSDPYDCRFQLAGLLSTLDPHRLRLAFVKRTSPLLRHCPSVQVSPSRLAPAACTSACQYTPAIKSLEKSTRRRASYARRQVLAGLIPSGFGVFCGWGTEKCGDGFLLEELGSGGLGRGGEENCLADQTTLGGHPFDVVQFQRNGQVGALRRSRPAFEASKLARLGAIPACSALMQARQRVRGETSRPALPSLDPEERAPPRLFSLDSSLSLARGGEAVLMGVTESKSGEMLVSFVPGSIFTSHAAEQRLASLYQYLTNNIDSPAVLERVSYDLVNSLQLIGTYASELTMRKETQESMLLCIQDLVDSFPVLAAQPGIRPALDWAWQDGGLAPLDDEGIRKKVATTRDMVDRRTKDLRQIHHVLKTYFGLEDVRQLQIESFTTLDSSYGTTALLKALRTAAGLHGNGNPVLVGRGFTKHEVWARWTELLHAATKSGEGNPHKLTKAAKEMYGKTCEELRLLTSRKMRTHSPFQVQPAISSSSASGSPFDDTATIANNASDPLFPTFPATPQSRPDHRLHAQAPTTASAPPVTTPALVSPTYSSPPQDHYLSPTNASAVPGSVVRPTSTGQPAPSTPASTNPSSSPAVCLDSSQQVDRSKSGVVCAGLRQVSGGLGEGVKASAGAGSPGWAGFAGVRQADEAAAAGDAEEGNVEANAGEADEGAGVGGFSEEQREGSPSSTSSLSDVDEELAALDATSPVSSDAKHRAKKRRFDESADAGATAGATTAAAQLRLLDEGAAGDEEGKEGGEADAEAERTGVADDDAEAEVRGSQAGDAPLDAGDARRSTNRTGSRRHPLKATNYAISDDGEDEASDDDSEYEMPTSCSSRKRQPRSSRSRPPSAPTHVLDLASNNDTNYSAYVDPLTGRHPLDDGLDLVKLVNDGSQRLSLPTYHQGIQRAYSFTVSELARAGNPLGDMMAPFREHIKLPSRSQELAALALIPESAKDRMLMHAQDLMLLYQRNDLLAAMLFDRARHGSVE</sequence>
<feature type="compositionally biased region" description="Low complexity" evidence="1">
    <location>
        <begin position="924"/>
        <end position="939"/>
    </location>
</feature>
<evidence type="ECO:0000313" key="2">
    <source>
        <dbReference type="EMBL" id="PRQ77514.1"/>
    </source>
</evidence>
<feature type="region of interest" description="Disordered" evidence="1">
    <location>
        <begin position="1092"/>
        <end position="1204"/>
    </location>
</feature>
<feature type="region of interest" description="Disordered" evidence="1">
    <location>
        <begin position="822"/>
        <end position="952"/>
    </location>
</feature>
<dbReference type="Proteomes" id="UP000239560">
    <property type="component" value="Unassembled WGS sequence"/>
</dbReference>
<feature type="compositionally biased region" description="Low complexity" evidence="1">
    <location>
        <begin position="875"/>
        <end position="888"/>
    </location>
</feature>
<gene>
    <name evidence="2" type="ORF">AAT19DRAFT_8582</name>
</gene>
<reference evidence="2 3" key="1">
    <citation type="journal article" date="2018" name="Elife">
        <title>Functional genomics of lipid metabolism in the oleaginous yeast Rhodosporidium toruloides.</title>
        <authorList>
            <person name="Coradetti S.T."/>
            <person name="Pinel D."/>
            <person name="Geiselman G."/>
            <person name="Ito M."/>
            <person name="Mondo S."/>
            <person name="Reilly M.C."/>
            <person name="Cheng Y.F."/>
            <person name="Bauer S."/>
            <person name="Grigoriev I."/>
            <person name="Gladden J.M."/>
            <person name="Simmons B.A."/>
            <person name="Brem R."/>
            <person name="Arkin A.P."/>
            <person name="Skerker J.M."/>
        </authorList>
    </citation>
    <scope>NUCLEOTIDE SEQUENCE [LARGE SCALE GENOMIC DNA]</scope>
    <source>
        <strain evidence="2 3">NBRC 0880</strain>
    </source>
</reference>
<feature type="compositionally biased region" description="Acidic residues" evidence="1">
    <location>
        <begin position="1159"/>
        <end position="1172"/>
    </location>
</feature>
<feature type="compositionally biased region" description="Basic residues" evidence="1">
    <location>
        <begin position="1180"/>
        <end position="1189"/>
    </location>
</feature>
<protein>
    <submittedName>
        <fullName evidence="2">Proteophosphoglycan ppg4</fullName>
    </submittedName>
</protein>
<feature type="region of interest" description="Disordered" evidence="1">
    <location>
        <begin position="1010"/>
        <end position="1075"/>
    </location>
</feature>
<dbReference type="OrthoDB" id="10296736at2759"/>
<feature type="compositionally biased region" description="Polar residues" evidence="1">
    <location>
        <begin position="892"/>
        <end position="909"/>
    </location>
</feature>
<organism evidence="2 3">
    <name type="scientific">Rhodotorula toruloides</name>
    <name type="common">Yeast</name>
    <name type="synonym">Rhodosporidium toruloides</name>
    <dbReference type="NCBI Taxonomy" id="5286"/>
    <lineage>
        <taxon>Eukaryota</taxon>
        <taxon>Fungi</taxon>
        <taxon>Dikarya</taxon>
        <taxon>Basidiomycota</taxon>
        <taxon>Pucciniomycotina</taxon>
        <taxon>Microbotryomycetes</taxon>
        <taxon>Sporidiobolales</taxon>
        <taxon>Sporidiobolaceae</taxon>
        <taxon>Rhodotorula</taxon>
    </lineage>
</organism>
<evidence type="ECO:0000256" key="1">
    <source>
        <dbReference type="SAM" id="MobiDB-lite"/>
    </source>
</evidence>
<dbReference type="EMBL" id="LCTV02000001">
    <property type="protein sequence ID" value="PRQ77514.1"/>
    <property type="molecule type" value="Genomic_DNA"/>
</dbReference>